<evidence type="ECO:0000313" key="3">
    <source>
        <dbReference type="EMBL" id="GAO30225.1"/>
    </source>
</evidence>
<dbReference type="NCBIfam" id="NF008752">
    <property type="entry name" value="PRK11784.1-4"/>
    <property type="match status" value="1"/>
</dbReference>
<dbReference type="InterPro" id="IPR001307">
    <property type="entry name" value="Thiosulphate_STrfase_CS"/>
</dbReference>
<dbReference type="SUPFAM" id="SSF52821">
    <property type="entry name" value="Rhodanese/Cell cycle control phosphatase"/>
    <property type="match status" value="1"/>
</dbReference>
<dbReference type="SMART" id="SM00450">
    <property type="entry name" value="RHOD"/>
    <property type="match status" value="1"/>
</dbReference>
<dbReference type="PROSITE" id="PS00380">
    <property type="entry name" value="RHODANESE_1"/>
    <property type="match status" value="1"/>
</dbReference>
<dbReference type="GO" id="GO:0043828">
    <property type="term" value="F:tRNA 2-selenouridine synthase activity"/>
    <property type="evidence" value="ECO:0007669"/>
    <property type="project" value="InterPro"/>
</dbReference>
<sequence length="345" mass="39503">MLTEITIQEYYQTKESWPLIDVRSPGEFEKGHIPGAINIPLFSNEERAHVGTVYKQRSKEKALELGYVYVTPKLQWFLDEARKHAPDGQAIVHCWRGGMRSQSFAQHLRDNGFQQVLTIVGGYKSYRRFLLGAMSQSCQLQIIGGYTGSGKTHVIEQLMAGGHQAIDLEGLANHKGSAFGAIGQKQQPTSEQFENNLFEQWRRFDRDQPIWLEDESCNIGKVNLPLALFQKMRQSTVFFLNIPREKRAELLAREYAFEDVGPLQMAVQRISKRLGGLVTQQCLDFLEQRQFYEVALLTLHYYDKTYLKGLSFRDQEKVRIIEGSDTDAEHNTLLLLNAAKECLIP</sequence>
<keyword evidence="4" id="KW-1185">Reference proteome</keyword>
<dbReference type="Proteomes" id="UP000032900">
    <property type="component" value="Unassembled WGS sequence"/>
</dbReference>
<dbReference type="InterPro" id="IPR027417">
    <property type="entry name" value="P-loop_NTPase"/>
</dbReference>
<evidence type="ECO:0000256" key="1">
    <source>
        <dbReference type="ARBA" id="ARBA00023266"/>
    </source>
</evidence>
<organism evidence="3 4">
    <name type="scientific">Geofilum rubicundum JCM 15548</name>
    <dbReference type="NCBI Taxonomy" id="1236989"/>
    <lineage>
        <taxon>Bacteria</taxon>
        <taxon>Pseudomonadati</taxon>
        <taxon>Bacteroidota</taxon>
        <taxon>Bacteroidia</taxon>
        <taxon>Marinilabiliales</taxon>
        <taxon>Marinilabiliaceae</taxon>
        <taxon>Geofilum</taxon>
    </lineage>
</organism>
<keyword evidence="1" id="KW-0711">Selenium</keyword>
<dbReference type="InterPro" id="IPR001763">
    <property type="entry name" value="Rhodanese-like_dom"/>
</dbReference>
<dbReference type="PROSITE" id="PS50206">
    <property type="entry name" value="RHODANESE_3"/>
    <property type="match status" value="1"/>
</dbReference>
<dbReference type="PANTHER" id="PTHR30401:SF0">
    <property type="entry name" value="TRNA 2-SELENOURIDINE SYNTHASE"/>
    <property type="match status" value="1"/>
</dbReference>
<dbReference type="PANTHER" id="PTHR30401">
    <property type="entry name" value="TRNA 2-SELENOURIDINE SYNTHASE"/>
    <property type="match status" value="1"/>
</dbReference>
<protein>
    <submittedName>
        <fullName evidence="3">Selenophosphate-dependent tRNA 2-selenouridine synthase</fullName>
    </submittedName>
</protein>
<proteinExistence type="predicted"/>
<dbReference type="Pfam" id="PF00581">
    <property type="entry name" value="Rhodanese"/>
    <property type="match status" value="1"/>
</dbReference>
<dbReference type="OrthoDB" id="1450994at2"/>
<dbReference type="AlphaFoldDB" id="A0A0E9LZC2"/>
<gene>
    <name evidence="3" type="ORF">JCM15548_12483</name>
</gene>
<dbReference type="EMBL" id="BAZW01000020">
    <property type="protein sequence ID" value="GAO30225.1"/>
    <property type="molecule type" value="Genomic_DNA"/>
</dbReference>
<dbReference type="Gene3D" id="3.40.250.10">
    <property type="entry name" value="Rhodanese-like domain"/>
    <property type="match status" value="1"/>
</dbReference>
<dbReference type="NCBIfam" id="TIGR03167">
    <property type="entry name" value="tRNA_sel_U_synt"/>
    <property type="match status" value="1"/>
</dbReference>
<comment type="caution">
    <text evidence="3">The sequence shown here is derived from an EMBL/GenBank/DDBJ whole genome shotgun (WGS) entry which is preliminary data.</text>
</comment>
<dbReference type="InterPro" id="IPR058840">
    <property type="entry name" value="AAA_SelU"/>
</dbReference>
<evidence type="ECO:0000259" key="2">
    <source>
        <dbReference type="PROSITE" id="PS50206"/>
    </source>
</evidence>
<dbReference type="SUPFAM" id="SSF52540">
    <property type="entry name" value="P-loop containing nucleoside triphosphate hydrolases"/>
    <property type="match status" value="1"/>
</dbReference>
<dbReference type="Pfam" id="PF26341">
    <property type="entry name" value="AAA_SelU"/>
    <property type="match status" value="1"/>
</dbReference>
<dbReference type="NCBIfam" id="NF008750">
    <property type="entry name" value="PRK11784.1-2"/>
    <property type="match status" value="1"/>
</dbReference>
<dbReference type="InterPro" id="IPR017582">
    <property type="entry name" value="SelU"/>
</dbReference>
<dbReference type="RefSeq" id="WP_062125030.1">
    <property type="nucleotide sequence ID" value="NZ_BAZW01000020.1"/>
</dbReference>
<evidence type="ECO:0000313" key="4">
    <source>
        <dbReference type="Proteomes" id="UP000032900"/>
    </source>
</evidence>
<dbReference type="InterPro" id="IPR036873">
    <property type="entry name" value="Rhodanese-like_dom_sf"/>
</dbReference>
<dbReference type="GO" id="GO:0004792">
    <property type="term" value="F:thiosulfate-cyanide sulfurtransferase activity"/>
    <property type="evidence" value="ECO:0007669"/>
    <property type="project" value="InterPro"/>
</dbReference>
<name>A0A0E9LZC2_9BACT</name>
<dbReference type="GO" id="GO:0002098">
    <property type="term" value="P:tRNA wobble uridine modification"/>
    <property type="evidence" value="ECO:0007669"/>
    <property type="project" value="InterPro"/>
</dbReference>
<dbReference type="STRING" id="1236989.JCM15548_12483"/>
<reference evidence="3 4" key="1">
    <citation type="journal article" date="2015" name="Microbes Environ.">
        <title>Distribution and evolution of nitrogen fixation genes in the phylum bacteroidetes.</title>
        <authorList>
            <person name="Inoue J."/>
            <person name="Oshima K."/>
            <person name="Suda W."/>
            <person name="Sakamoto M."/>
            <person name="Iino T."/>
            <person name="Noda S."/>
            <person name="Hongoh Y."/>
            <person name="Hattori M."/>
            <person name="Ohkuma M."/>
        </authorList>
    </citation>
    <scope>NUCLEOTIDE SEQUENCE [LARGE SCALE GENOMIC DNA]</scope>
    <source>
        <strain evidence="3">JCM 15548</strain>
    </source>
</reference>
<feature type="domain" description="Rhodanese" evidence="2">
    <location>
        <begin position="13"/>
        <end position="135"/>
    </location>
</feature>
<accession>A0A0E9LZC2</accession>